<dbReference type="SMR" id="G5EF24"/>
<feature type="chain" id="PRO_5003476025" evidence="1">
    <location>
        <begin position="23"/>
        <end position="59"/>
    </location>
</feature>
<dbReference type="OrthoDB" id="10329331at2759"/>
<dbReference type="CTD" id="3565907"/>
<dbReference type="InParanoid" id="G5EF24"/>
<dbReference type="GeneID" id="3565907"/>
<keyword evidence="1" id="KW-0732">Signal</keyword>
<dbReference type="AlphaFoldDB" id="G5EF24"/>
<reference evidence="2 3" key="1">
    <citation type="journal article" date="1998" name="Science">
        <title>Genome sequence of the nematode C. elegans: a platform for investigating biology.</title>
        <authorList>
            <consortium name="The C. elegans sequencing consortium"/>
            <person name="Sulson J.E."/>
            <person name="Waterston R."/>
        </authorList>
    </citation>
    <scope>NUCLEOTIDE SEQUENCE [LARGE SCALE GENOMIC DNA]</scope>
    <source>
        <strain evidence="2 3">Bristol N2</strain>
    </source>
</reference>
<evidence type="ECO:0000313" key="4">
    <source>
        <dbReference type="WormBase" id="F23D12.7"/>
    </source>
</evidence>
<dbReference type="HOGENOM" id="CLU_2962972_0_0_1"/>
<dbReference type="KEGG" id="cel:CELE_F23D12.7"/>
<organism evidence="2 3">
    <name type="scientific">Caenorhabditis elegans</name>
    <dbReference type="NCBI Taxonomy" id="6239"/>
    <lineage>
        <taxon>Eukaryota</taxon>
        <taxon>Metazoa</taxon>
        <taxon>Ecdysozoa</taxon>
        <taxon>Nematoda</taxon>
        <taxon>Chromadorea</taxon>
        <taxon>Rhabditida</taxon>
        <taxon>Rhabditina</taxon>
        <taxon>Rhabditomorpha</taxon>
        <taxon>Rhabditoidea</taxon>
        <taxon>Rhabditidae</taxon>
        <taxon>Peloderinae</taxon>
        <taxon>Caenorhabditis</taxon>
    </lineage>
</organism>
<dbReference type="Proteomes" id="UP000001940">
    <property type="component" value="Chromosome X"/>
</dbReference>
<dbReference type="PaxDb" id="6239-F23D12.7"/>
<sequence length="59" mass="6693">MFRFLLSFLTLFMVLLVGISLSAPIPNIDNAEDFRYPQDPEDFNNMPMATARPSVNPCN</sequence>
<evidence type="ECO:0000256" key="1">
    <source>
        <dbReference type="SAM" id="SignalP"/>
    </source>
</evidence>
<dbReference type="AGR" id="WB:WBGene00009091"/>
<evidence type="ECO:0000313" key="3">
    <source>
        <dbReference type="Proteomes" id="UP000001940"/>
    </source>
</evidence>
<dbReference type="OMA" id="PSVNPCN"/>
<evidence type="ECO:0000313" key="2">
    <source>
        <dbReference type="EMBL" id="CAE17800.1"/>
    </source>
</evidence>
<dbReference type="EMBL" id="BX284606">
    <property type="protein sequence ID" value="CAE17800.1"/>
    <property type="molecule type" value="Genomic_DNA"/>
</dbReference>
<dbReference type="RefSeq" id="NP_001024601.1">
    <property type="nucleotide sequence ID" value="NM_001029430.1"/>
</dbReference>
<proteinExistence type="predicted"/>
<dbReference type="eggNOG" id="ENOG502TIZJ">
    <property type="taxonomic scope" value="Eukaryota"/>
</dbReference>
<name>G5EF24_CAEEL</name>
<accession>G5EF24</accession>
<dbReference type="FunCoup" id="G5EF24">
    <property type="interactions" value="829"/>
</dbReference>
<keyword evidence="3" id="KW-1185">Reference proteome</keyword>
<feature type="signal peptide" evidence="1">
    <location>
        <begin position="1"/>
        <end position="22"/>
    </location>
</feature>
<protein>
    <submittedName>
        <fullName evidence="2">Neuropeptide-Like Protein</fullName>
    </submittedName>
</protein>
<gene>
    <name evidence="2" type="ORF">CELE_F23D12.7</name>
    <name evidence="2 4" type="ORF">F23D12.7</name>
</gene>
<dbReference type="WormBase" id="F23D12.7">
    <property type="protein sequence ID" value="CE34826"/>
    <property type="gene ID" value="WBGene00009091"/>
</dbReference>
<dbReference type="Bgee" id="WBGene00009091">
    <property type="expression patterns" value="Expressed in larva and 3 other cell types or tissues"/>
</dbReference>